<reference evidence="1" key="1">
    <citation type="journal article" date="2015" name="Nature">
        <title>Complex archaea that bridge the gap between prokaryotes and eukaryotes.</title>
        <authorList>
            <person name="Spang A."/>
            <person name="Saw J.H."/>
            <person name="Jorgensen S.L."/>
            <person name="Zaremba-Niedzwiedzka K."/>
            <person name="Martijn J."/>
            <person name="Lind A.E."/>
            <person name="van Eijk R."/>
            <person name="Schleper C."/>
            <person name="Guy L."/>
            <person name="Ettema T.J."/>
        </authorList>
    </citation>
    <scope>NUCLEOTIDE SEQUENCE</scope>
</reference>
<evidence type="ECO:0000313" key="1">
    <source>
        <dbReference type="EMBL" id="KKK88190.1"/>
    </source>
</evidence>
<dbReference type="AlphaFoldDB" id="A0A0F8ZQA7"/>
<accession>A0A0F8ZQA7</accession>
<gene>
    <name evidence="1" type="ORF">LCGC14_2745670</name>
</gene>
<dbReference type="EMBL" id="LAZR01050067">
    <property type="protein sequence ID" value="KKK88190.1"/>
    <property type="molecule type" value="Genomic_DNA"/>
</dbReference>
<name>A0A0F8ZQA7_9ZZZZ</name>
<protein>
    <submittedName>
        <fullName evidence="1">Uncharacterized protein</fullName>
    </submittedName>
</protein>
<comment type="caution">
    <text evidence="1">The sequence shown here is derived from an EMBL/GenBank/DDBJ whole genome shotgun (WGS) entry which is preliminary data.</text>
</comment>
<sequence>MQHINVQVTLEFHILRPEGEDPTVAAKSWVDEIDRVVFKDEINYGNYKLEATTVICDCDKEV</sequence>
<organism evidence="1">
    <name type="scientific">marine sediment metagenome</name>
    <dbReference type="NCBI Taxonomy" id="412755"/>
    <lineage>
        <taxon>unclassified sequences</taxon>
        <taxon>metagenomes</taxon>
        <taxon>ecological metagenomes</taxon>
    </lineage>
</organism>
<proteinExistence type="predicted"/>